<evidence type="ECO:0000256" key="3">
    <source>
        <dbReference type="ARBA" id="ARBA00022723"/>
    </source>
</evidence>
<dbReference type="InterPro" id="IPR016431">
    <property type="entry name" value="Pyrv-formate_lyase-activ_prd"/>
</dbReference>
<keyword evidence="9" id="KW-1185">Reference proteome</keyword>
<evidence type="ECO:0000256" key="2">
    <source>
        <dbReference type="ARBA" id="ARBA00022691"/>
    </source>
</evidence>
<dbReference type="InterPro" id="IPR007197">
    <property type="entry name" value="rSAM"/>
</dbReference>
<dbReference type="Proteomes" id="UP001366166">
    <property type="component" value="Chromosome"/>
</dbReference>
<protein>
    <submittedName>
        <fullName evidence="8">AmmeMemoRadiSam system radical SAM enzyme</fullName>
    </submittedName>
</protein>
<evidence type="ECO:0000313" key="9">
    <source>
        <dbReference type="Proteomes" id="UP001366166"/>
    </source>
</evidence>
<comment type="cofactor">
    <cofactor evidence="6">
        <name>[4Fe-4S] cluster</name>
        <dbReference type="ChEBI" id="CHEBI:49883"/>
    </cofactor>
    <text evidence="6">Binds 1 [4Fe-4S] cluster. The cluster is coordinated with 3 cysteines and an exchangeable S-adenosyl-L-methionine.</text>
</comment>
<dbReference type="SUPFAM" id="SSF102114">
    <property type="entry name" value="Radical SAM enzymes"/>
    <property type="match status" value="1"/>
</dbReference>
<evidence type="ECO:0000256" key="4">
    <source>
        <dbReference type="ARBA" id="ARBA00023004"/>
    </source>
</evidence>
<dbReference type="Gene3D" id="3.20.20.70">
    <property type="entry name" value="Aldolase class I"/>
    <property type="match status" value="1"/>
</dbReference>
<keyword evidence="2 6" id="KW-0949">S-adenosyl-L-methionine</keyword>
<dbReference type="AlphaFoldDB" id="A0AAU9EUI5"/>
<dbReference type="CDD" id="cd01335">
    <property type="entry name" value="Radical_SAM"/>
    <property type="match status" value="1"/>
</dbReference>
<dbReference type="PANTHER" id="PTHR30352:SF5">
    <property type="entry name" value="PYRUVATE FORMATE-LYASE 1-ACTIVATING ENZYME"/>
    <property type="match status" value="1"/>
</dbReference>
<dbReference type="InterPro" id="IPR027596">
    <property type="entry name" value="AmmeMemoSam_rS"/>
</dbReference>
<dbReference type="InterPro" id="IPR058240">
    <property type="entry name" value="rSAM_sf"/>
</dbReference>
<dbReference type="GO" id="GO:0046872">
    <property type="term" value="F:metal ion binding"/>
    <property type="evidence" value="ECO:0007669"/>
    <property type="project" value="UniProtKB-KW"/>
</dbReference>
<dbReference type="PANTHER" id="PTHR30352">
    <property type="entry name" value="PYRUVATE FORMATE-LYASE-ACTIVATING ENZYME"/>
    <property type="match status" value="1"/>
</dbReference>
<evidence type="ECO:0000256" key="6">
    <source>
        <dbReference type="PIRSR" id="PIRSR004869-50"/>
    </source>
</evidence>
<evidence type="ECO:0000313" key="8">
    <source>
        <dbReference type="EMBL" id="BEQ16764.1"/>
    </source>
</evidence>
<dbReference type="RefSeq" id="WP_338603064.1">
    <property type="nucleotide sequence ID" value="NZ_AP028679.1"/>
</dbReference>
<dbReference type="NCBIfam" id="TIGR04337">
    <property type="entry name" value="AmmeMemoSam_rS"/>
    <property type="match status" value="1"/>
</dbReference>
<evidence type="ECO:0000256" key="5">
    <source>
        <dbReference type="ARBA" id="ARBA00023014"/>
    </source>
</evidence>
<dbReference type="PIRSF" id="PIRSF004869">
    <property type="entry name" value="PflX_prd"/>
    <property type="match status" value="1"/>
</dbReference>
<dbReference type="GO" id="GO:0003824">
    <property type="term" value="F:catalytic activity"/>
    <property type="evidence" value="ECO:0007669"/>
    <property type="project" value="InterPro"/>
</dbReference>
<proteinExistence type="predicted"/>
<evidence type="ECO:0000259" key="7">
    <source>
        <dbReference type="PROSITE" id="PS51918"/>
    </source>
</evidence>
<dbReference type="InterPro" id="IPR013785">
    <property type="entry name" value="Aldolase_TIM"/>
</dbReference>
<feature type="domain" description="Radical SAM core" evidence="7">
    <location>
        <begin position="68"/>
        <end position="292"/>
    </location>
</feature>
<gene>
    <name evidence="8" type="ORF">FAK_38300</name>
</gene>
<accession>A0AAU9EUI5</accession>
<evidence type="ECO:0000256" key="1">
    <source>
        <dbReference type="ARBA" id="ARBA00022485"/>
    </source>
</evidence>
<dbReference type="KEGG" id="dmp:FAK_38300"/>
<feature type="binding site" evidence="6">
    <location>
        <position position="83"/>
    </location>
    <ligand>
        <name>[4Fe-4S] cluster</name>
        <dbReference type="ChEBI" id="CHEBI:49883"/>
        <note>4Fe-4S-S-AdoMet</note>
    </ligand>
</feature>
<reference evidence="9" key="1">
    <citation type="journal article" date="2023" name="Arch. Microbiol.">
        <title>Desulfoferula mesophilus gen. nov. sp. nov., a mesophilic sulfate-reducing bacterium isolated from a brackish lake sediment.</title>
        <authorList>
            <person name="Watanabe T."/>
            <person name="Yabe T."/>
            <person name="Tsuji J.M."/>
            <person name="Fukui M."/>
        </authorList>
    </citation>
    <scope>NUCLEOTIDE SEQUENCE [LARGE SCALE GENOMIC DNA]</scope>
    <source>
        <strain evidence="9">12FAK</strain>
    </source>
</reference>
<feature type="binding site" evidence="6">
    <location>
        <position position="90"/>
    </location>
    <ligand>
        <name>[4Fe-4S] cluster</name>
        <dbReference type="ChEBI" id="CHEBI:49883"/>
        <note>4Fe-4S-S-AdoMet</note>
    </ligand>
</feature>
<sequence length="346" mass="37787">MREAMLYDKTGDRDQVRCRLCAHGCLIDPGKRGICQVRENTEGTLYSLVYGKPIAGNVDPIEKKPLFHFLPGTTSYSIATIGCNFQCAFCQNWDISQYTREGGSDIPGGGPGGAEVSPRQIVEAAQRAGCASISYTYTEPTIYFEYAYDCMKLAHQAGLKNVFVTNGYESADCIEACQGLLDAANVDLKAMSDGFYRRECKASLQPVLDTLQRVHQAGIWLEVTTLLIPGKNDSPLELTKLAEFIARELSTEVPWHISAYTPRYKYSKGGPQRTPLATLEMAMGLGLQAGLSYVYPGNLFGHDGENTKCPGCGEKIIGRRGYSVSDQVAKTGLCPSCAQPISGVWR</sequence>
<dbReference type="InterPro" id="IPR034457">
    <property type="entry name" value="Organic_radical-activating"/>
</dbReference>
<keyword evidence="3 6" id="KW-0479">Metal-binding</keyword>
<feature type="binding site" evidence="6">
    <location>
        <position position="87"/>
    </location>
    <ligand>
        <name>[4Fe-4S] cluster</name>
        <dbReference type="ChEBI" id="CHEBI:49883"/>
        <note>4Fe-4S-S-AdoMet</note>
    </ligand>
</feature>
<keyword evidence="5 6" id="KW-0411">Iron-sulfur</keyword>
<dbReference type="EMBL" id="AP028679">
    <property type="protein sequence ID" value="BEQ16764.1"/>
    <property type="molecule type" value="Genomic_DNA"/>
</dbReference>
<keyword evidence="4 6" id="KW-0408">Iron</keyword>
<organism evidence="8 9">
    <name type="scientific">Desulfoferula mesophila</name>
    <dbReference type="NCBI Taxonomy" id="3058419"/>
    <lineage>
        <taxon>Bacteria</taxon>
        <taxon>Pseudomonadati</taxon>
        <taxon>Thermodesulfobacteriota</taxon>
        <taxon>Desulfarculia</taxon>
        <taxon>Desulfarculales</taxon>
        <taxon>Desulfarculaceae</taxon>
        <taxon>Desulfoferula</taxon>
    </lineage>
</organism>
<name>A0AAU9EUI5_9BACT</name>
<dbReference type="GO" id="GO:0051539">
    <property type="term" value="F:4 iron, 4 sulfur cluster binding"/>
    <property type="evidence" value="ECO:0007669"/>
    <property type="project" value="UniProtKB-KW"/>
</dbReference>
<dbReference type="SFLD" id="SFLDG01101">
    <property type="entry name" value="Uncharacterised_Radical_SAM_Su"/>
    <property type="match status" value="1"/>
</dbReference>
<dbReference type="SFLD" id="SFLDS00029">
    <property type="entry name" value="Radical_SAM"/>
    <property type="match status" value="1"/>
</dbReference>
<dbReference type="PROSITE" id="PS51918">
    <property type="entry name" value="RADICAL_SAM"/>
    <property type="match status" value="1"/>
</dbReference>
<keyword evidence="1" id="KW-0004">4Fe-4S</keyword>
<dbReference type="Pfam" id="PF04055">
    <property type="entry name" value="Radical_SAM"/>
    <property type="match status" value="1"/>
</dbReference>